<dbReference type="RefSeq" id="WP_101816280.1">
    <property type="nucleotide sequence ID" value="NZ_PJZF01000008.1"/>
</dbReference>
<dbReference type="Proteomes" id="UP000234240">
    <property type="component" value="Unassembled WGS sequence"/>
</dbReference>
<dbReference type="OrthoDB" id="9810372at2"/>
<evidence type="ECO:0000256" key="1">
    <source>
        <dbReference type="ARBA" id="ARBA00023277"/>
    </source>
</evidence>
<dbReference type="PANTHER" id="PTHR18964:SF174">
    <property type="entry name" value="D-ALLOSE KINASE-RELATED"/>
    <property type="match status" value="1"/>
</dbReference>
<dbReference type="Gene3D" id="3.30.420.40">
    <property type="match status" value="2"/>
</dbReference>
<dbReference type="InterPro" id="IPR049874">
    <property type="entry name" value="ROK_cs"/>
</dbReference>
<dbReference type="Pfam" id="PF00480">
    <property type="entry name" value="ROK"/>
    <property type="match status" value="1"/>
</dbReference>
<evidence type="ECO:0000313" key="2">
    <source>
        <dbReference type="EMBL" id="PLR36823.1"/>
    </source>
</evidence>
<comment type="caution">
    <text evidence="2">The sequence shown here is derived from an EMBL/GenBank/DDBJ whole genome shotgun (WGS) entry which is preliminary data.</text>
</comment>
<reference evidence="2 3" key="1">
    <citation type="submission" date="2017-12" db="EMBL/GenBank/DDBJ databases">
        <title>Characterization of six clinical isolates of Enterochimera gen. nov., a novel genus of the Yersiniaciae family and the three species Enterochimera arupensis sp. nov., Enterochimera coloradensis sp. nov, and Enterochimera californica sp. nov.</title>
        <authorList>
            <person name="Rossi A."/>
            <person name="Fisher M."/>
        </authorList>
    </citation>
    <scope>NUCLEOTIDE SEQUENCE [LARGE SCALE GENOMIC DNA]</scope>
    <source>
        <strain evidence="3">2015-Iso6</strain>
    </source>
</reference>
<name>A0A2N5E696_9GAMM</name>
<dbReference type="SUPFAM" id="SSF53067">
    <property type="entry name" value="Actin-like ATPase domain"/>
    <property type="match status" value="1"/>
</dbReference>
<gene>
    <name evidence="2" type="ORF">CYR55_11520</name>
</gene>
<keyword evidence="3" id="KW-1185">Reference proteome</keyword>
<sequence length="302" mass="31774">MNRLGLDIGGTKIEVVLFSEQGEVLEKQRSATQKATYAAFLADLSQLILGLRQRQSAPFSIGLCLPGSVSPITGLIKNSNILVLNGRPLQRDLMAQLQQPVAIANDGNCFALSEAVDGAGHDHEIVFGVTLGTGCGGGLSIGKRMITGNNGNAAECGHNPLPGYTPERDGPPVTCYCGQQNCVESFVSGTGLSQRFAVQQGESLTAAAIIERMRRGDPAAVAQFALYRDQLARTLASVVNHLDPGAIVLGGGLSNVPEIYPGLEALTGRYTFTDTFTTRILPAHHGDSSCVRGAAWLGARCP</sequence>
<dbReference type="InterPro" id="IPR043129">
    <property type="entry name" value="ATPase_NBD"/>
</dbReference>
<keyword evidence="1" id="KW-0119">Carbohydrate metabolism</keyword>
<dbReference type="PROSITE" id="PS01125">
    <property type="entry name" value="ROK"/>
    <property type="match status" value="1"/>
</dbReference>
<proteinExistence type="predicted"/>
<dbReference type="PANTHER" id="PTHR18964">
    <property type="entry name" value="ROK (REPRESSOR, ORF, KINASE) FAMILY"/>
    <property type="match status" value="1"/>
</dbReference>
<dbReference type="AlphaFoldDB" id="A0A2N5E696"/>
<dbReference type="GO" id="GO:0004396">
    <property type="term" value="F:hexokinase activity"/>
    <property type="evidence" value="ECO:0007669"/>
    <property type="project" value="TreeGrafter"/>
</dbReference>
<dbReference type="InterPro" id="IPR000600">
    <property type="entry name" value="ROK"/>
</dbReference>
<dbReference type="EMBL" id="PJZF01000008">
    <property type="protein sequence ID" value="PLR36823.1"/>
    <property type="molecule type" value="Genomic_DNA"/>
</dbReference>
<protein>
    <submittedName>
        <fullName evidence="2">Transcriptional regulator</fullName>
    </submittedName>
</protein>
<evidence type="ECO:0000313" key="3">
    <source>
        <dbReference type="Proteomes" id="UP000234240"/>
    </source>
</evidence>
<organism evidence="2 3">
    <name type="scientific">Chimaeribacter californicus</name>
    <dbReference type="NCBI Taxonomy" id="2060067"/>
    <lineage>
        <taxon>Bacteria</taxon>
        <taxon>Pseudomonadati</taxon>
        <taxon>Pseudomonadota</taxon>
        <taxon>Gammaproteobacteria</taxon>
        <taxon>Enterobacterales</taxon>
        <taxon>Yersiniaceae</taxon>
        <taxon>Chimaeribacter</taxon>
    </lineage>
</organism>
<accession>A0A2N5E696</accession>